<evidence type="ECO:0008006" key="3">
    <source>
        <dbReference type="Google" id="ProtNLM"/>
    </source>
</evidence>
<proteinExistence type="predicted"/>
<gene>
    <name evidence="1" type="ORF">PVK37_12010</name>
</gene>
<dbReference type="EMBL" id="CP118615">
    <property type="protein sequence ID" value="WDZ87068.1"/>
    <property type="molecule type" value="Genomic_DNA"/>
</dbReference>
<name>A0ABY7ZYI1_9ACTN</name>
<protein>
    <recommendedName>
        <fullName evidence="3">Antibiotic biosynthesis monooxygenase</fullName>
    </recommendedName>
</protein>
<dbReference type="Proteomes" id="UP001219605">
    <property type="component" value="Chromosome"/>
</dbReference>
<keyword evidence="2" id="KW-1185">Reference proteome</keyword>
<evidence type="ECO:0000313" key="1">
    <source>
        <dbReference type="EMBL" id="WDZ87068.1"/>
    </source>
</evidence>
<sequence length="48" mass="4974">MLIIAGTLHVEPAAREEYLAASRAVVAKAVAEVVAILDASRISTVEAP</sequence>
<organism evidence="1 2">
    <name type="scientific">Micromonospora cathayae</name>
    <dbReference type="NCBI Taxonomy" id="3028804"/>
    <lineage>
        <taxon>Bacteria</taxon>
        <taxon>Bacillati</taxon>
        <taxon>Actinomycetota</taxon>
        <taxon>Actinomycetes</taxon>
        <taxon>Micromonosporales</taxon>
        <taxon>Micromonosporaceae</taxon>
        <taxon>Micromonospora</taxon>
    </lineage>
</organism>
<evidence type="ECO:0000313" key="2">
    <source>
        <dbReference type="Proteomes" id="UP001219605"/>
    </source>
</evidence>
<accession>A0ABY7ZYI1</accession>
<reference evidence="1 2" key="1">
    <citation type="submission" date="2023-02" db="EMBL/GenBank/DDBJ databases">
        <authorList>
            <person name="Mo P."/>
        </authorList>
    </citation>
    <scope>NUCLEOTIDE SEQUENCE [LARGE SCALE GENOMIC DNA]</scope>
    <source>
        <strain evidence="1 2">HUAS 3</strain>
    </source>
</reference>
<dbReference type="RefSeq" id="WP_275033953.1">
    <property type="nucleotide sequence ID" value="NZ_CP118615.1"/>
</dbReference>